<evidence type="ECO:0000256" key="6">
    <source>
        <dbReference type="PIRSR" id="PIRSR601765-1"/>
    </source>
</evidence>
<dbReference type="Pfam" id="PF00484">
    <property type="entry name" value="Pro_CA"/>
    <property type="match status" value="1"/>
</dbReference>
<proteinExistence type="inferred from homology"/>
<dbReference type="PANTHER" id="PTHR11002">
    <property type="entry name" value="CARBONIC ANHYDRASE"/>
    <property type="match status" value="1"/>
</dbReference>
<evidence type="ECO:0000256" key="4">
    <source>
        <dbReference type="ARBA" id="ARBA00023239"/>
    </source>
</evidence>
<feature type="binding site" evidence="6">
    <location>
        <position position="114"/>
    </location>
    <ligand>
        <name>Zn(2+)</name>
        <dbReference type="ChEBI" id="CHEBI:29105"/>
    </ligand>
</feature>
<comment type="catalytic activity">
    <reaction evidence="5 7">
        <text>hydrogencarbonate + H(+) = CO2 + H2O</text>
        <dbReference type="Rhea" id="RHEA:10748"/>
        <dbReference type="ChEBI" id="CHEBI:15377"/>
        <dbReference type="ChEBI" id="CHEBI:15378"/>
        <dbReference type="ChEBI" id="CHEBI:16526"/>
        <dbReference type="ChEBI" id="CHEBI:17544"/>
        <dbReference type="EC" id="4.2.1.1"/>
    </reaction>
</comment>
<gene>
    <name evidence="8" type="ORF">DCF19_03130</name>
</gene>
<keyword evidence="6" id="KW-0479">Metal-binding</keyword>
<comment type="function">
    <text evidence="7">Reversible hydration of carbon dioxide.</text>
</comment>
<reference evidence="8 9" key="2">
    <citation type="submission" date="2018-06" db="EMBL/GenBank/DDBJ databases">
        <title>Metagenomic assembly of (sub)arctic Cyanobacteria and their associated microbiome from non-axenic cultures.</title>
        <authorList>
            <person name="Baurain D."/>
        </authorList>
    </citation>
    <scope>NUCLEOTIDE SEQUENCE [LARGE SCALE GENOMIC DNA]</scope>
    <source>
        <strain evidence="8">ULC066bin1</strain>
    </source>
</reference>
<dbReference type="Gene3D" id="3.40.1050.10">
    <property type="entry name" value="Carbonic anhydrase"/>
    <property type="match status" value="1"/>
</dbReference>
<evidence type="ECO:0000313" key="8">
    <source>
        <dbReference type="EMBL" id="PZO44207.1"/>
    </source>
</evidence>
<sequence length="206" mass="22326">MLAANQTYYTVENLTAEAALQELKDGNDRYVLDHVEHPHEGAQRRVDLSSAQHPFAIVLGCADSRVVPELIFDQGVGDLFVLRVAGHIADDAVIASIEFAVEHLGTRLVVVLGHEKCGAVMAAINHAFSEGKLNSLISYIEPAVKAGQQANGDCVISDTVKAHVNLMVSEIQSTEPILSHEVKNGILKVVPAYYRLATGKVEFMNK</sequence>
<dbReference type="InterPro" id="IPR015892">
    <property type="entry name" value="Carbonic_anhydrase_CS"/>
</dbReference>
<keyword evidence="3 6" id="KW-0862">Zinc</keyword>
<dbReference type="GO" id="GO:0015976">
    <property type="term" value="P:carbon utilization"/>
    <property type="evidence" value="ECO:0007669"/>
    <property type="project" value="InterPro"/>
</dbReference>
<dbReference type="SMART" id="SM00947">
    <property type="entry name" value="Pro_CA"/>
    <property type="match status" value="1"/>
</dbReference>
<keyword evidence="4 7" id="KW-0456">Lyase</keyword>
<dbReference type="Proteomes" id="UP000249467">
    <property type="component" value="Unassembled WGS sequence"/>
</dbReference>
<dbReference type="EMBL" id="QBML01000003">
    <property type="protein sequence ID" value="PZO44207.1"/>
    <property type="molecule type" value="Genomic_DNA"/>
</dbReference>
<dbReference type="InterPro" id="IPR001765">
    <property type="entry name" value="Carbonic_anhydrase"/>
</dbReference>
<evidence type="ECO:0000256" key="2">
    <source>
        <dbReference type="ARBA" id="ARBA00012925"/>
    </source>
</evidence>
<reference evidence="8 9" key="1">
    <citation type="submission" date="2018-04" db="EMBL/GenBank/DDBJ databases">
        <authorList>
            <person name="Go L.Y."/>
            <person name="Mitchell J.A."/>
        </authorList>
    </citation>
    <scope>NUCLEOTIDE SEQUENCE [LARGE SCALE GENOMIC DNA]</scope>
    <source>
        <strain evidence="8">ULC066bin1</strain>
    </source>
</reference>
<comment type="similarity">
    <text evidence="1 7">Belongs to the beta-class carbonic anhydrase family.</text>
</comment>
<dbReference type="GO" id="GO:0004089">
    <property type="term" value="F:carbonate dehydratase activity"/>
    <property type="evidence" value="ECO:0007669"/>
    <property type="project" value="UniProtKB-UniRule"/>
</dbReference>
<accession>A0A2W4WLY3</accession>
<dbReference type="PROSITE" id="PS00704">
    <property type="entry name" value="PROK_CO2_ANHYDRASE_1"/>
    <property type="match status" value="1"/>
</dbReference>
<comment type="caution">
    <text evidence="8">The sequence shown here is derived from an EMBL/GenBank/DDBJ whole genome shotgun (WGS) entry which is preliminary data.</text>
</comment>
<dbReference type="EC" id="4.2.1.1" evidence="2 7"/>
<dbReference type="InterPro" id="IPR036874">
    <property type="entry name" value="Carbonic_anhydrase_sf"/>
</dbReference>
<dbReference type="CDD" id="cd03378">
    <property type="entry name" value="beta_CA_cladeC"/>
    <property type="match status" value="1"/>
</dbReference>
<evidence type="ECO:0000256" key="7">
    <source>
        <dbReference type="RuleBase" id="RU003956"/>
    </source>
</evidence>
<dbReference type="PANTHER" id="PTHR11002:SF79">
    <property type="entry name" value="CARBONIC ANHYDRASE 2"/>
    <property type="match status" value="1"/>
</dbReference>
<evidence type="ECO:0000256" key="3">
    <source>
        <dbReference type="ARBA" id="ARBA00022833"/>
    </source>
</evidence>
<feature type="binding site" evidence="6">
    <location>
        <position position="61"/>
    </location>
    <ligand>
        <name>Zn(2+)</name>
        <dbReference type="ChEBI" id="CHEBI:29105"/>
    </ligand>
</feature>
<name>A0A2W4WLY3_9CYAN</name>
<evidence type="ECO:0000256" key="1">
    <source>
        <dbReference type="ARBA" id="ARBA00006217"/>
    </source>
</evidence>
<feature type="binding site" evidence="6">
    <location>
        <position position="63"/>
    </location>
    <ligand>
        <name>Zn(2+)</name>
        <dbReference type="ChEBI" id="CHEBI:29105"/>
    </ligand>
</feature>
<comment type="cofactor">
    <cofactor evidence="6">
        <name>Zn(2+)</name>
        <dbReference type="ChEBI" id="CHEBI:29105"/>
    </cofactor>
    <text evidence="6">Binds 1 zinc ion per subunit.</text>
</comment>
<evidence type="ECO:0000256" key="5">
    <source>
        <dbReference type="ARBA" id="ARBA00048348"/>
    </source>
</evidence>
<dbReference type="PROSITE" id="PS00705">
    <property type="entry name" value="PROK_CO2_ANHYDRASE_2"/>
    <property type="match status" value="1"/>
</dbReference>
<organism evidence="8 9">
    <name type="scientific">Pseudanabaena frigida</name>
    <dbReference type="NCBI Taxonomy" id="945775"/>
    <lineage>
        <taxon>Bacteria</taxon>
        <taxon>Bacillati</taxon>
        <taxon>Cyanobacteriota</taxon>
        <taxon>Cyanophyceae</taxon>
        <taxon>Pseudanabaenales</taxon>
        <taxon>Pseudanabaenaceae</taxon>
        <taxon>Pseudanabaena</taxon>
    </lineage>
</organism>
<dbReference type="SUPFAM" id="SSF53056">
    <property type="entry name" value="beta-carbonic anhydrase, cab"/>
    <property type="match status" value="1"/>
</dbReference>
<dbReference type="GO" id="GO:0008270">
    <property type="term" value="F:zinc ion binding"/>
    <property type="evidence" value="ECO:0007669"/>
    <property type="project" value="UniProtKB-UniRule"/>
</dbReference>
<feature type="binding site" evidence="6">
    <location>
        <position position="117"/>
    </location>
    <ligand>
        <name>Zn(2+)</name>
        <dbReference type="ChEBI" id="CHEBI:29105"/>
    </ligand>
</feature>
<protein>
    <recommendedName>
        <fullName evidence="2 7">Carbonic anhydrase</fullName>
        <ecNumber evidence="2 7">4.2.1.1</ecNumber>
    </recommendedName>
    <alternativeName>
        <fullName evidence="7">Carbonate dehydratase</fullName>
    </alternativeName>
</protein>
<dbReference type="AlphaFoldDB" id="A0A2W4WLY3"/>
<evidence type="ECO:0000313" key="9">
    <source>
        <dbReference type="Proteomes" id="UP000249467"/>
    </source>
</evidence>